<evidence type="ECO:0000313" key="2">
    <source>
        <dbReference type="EMBL" id="KIO29838.1"/>
    </source>
</evidence>
<name>A0A0C3L7Q8_9AGAM</name>
<keyword evidence="3" id="KW-1185">Reference proteome</keyword>
<evidence type="ECO:0000313" key="3">
    <source>
        <dbReference type="Proteomes" id="UP000054248"/>
    </source>
</evidence>
<dbReference type="HOGENOM" id="CLU_050912_0_0_1"/>
<dbReference type="InterPro" id="IPR001810">
    <property type="entry name" value="F-box_dom"/>
</dbReference>
<evidence type="ECO:0000259" key="1">
    <source>
        <dbReference type="Pfam" id="PF12937"/>
    </source>
</evidence>
<accession>A0A0C3L7Q8</accession>
<dbReference type="CDD" id="cd09917">
    <property type="entry name" value="F-box_SF"/>
    <property type="match status" value="1"/>
</dbReference>
<dbReference type="Gene3D" id="1.20.1280.50">
    <property type="match status" value="1"/>
</dbReference>
<dbReference type="Proteomes" id="UP000054248">
    <property type="component" value="Unassembled WGS sequence"/>
</dbReference>
<reference evidence="2 3" key="1">
    <citation type="submission" date="2014-04" db="EMBL/GenBank/DDBJ databases">
        <authorList>
            <consortium name="DOE Joint Genome Institute"/>
            <person name="Kuo A."/>
            <person name="Girlanda M."/>
            <person name="Perotto S."/>
            <person name="Kohler A."/>
            <person name="Nagy L.G."/>
            <person name="Floudas D."/>
            <person name="Copeland A."/>
            <person name="Barry K.W."/>
            <person name="Cichocki N."/>
            <person name="Veneault-Fourrey C."/>
            <person name="LaButti K."/>
            <person name="Lindquist E.A."/>
            <person name="Lipzen A."/>
            <person name="Lundell T."/>
            <person name="Morin E."/>
            <person name="Murat C."/>
            <person name="Sun H."/>
            <person name="Tunlid A."/>
            <person name="Henrissat B."/>
            <person name="Grigoriev I.V."/>
            <person name="Hibbett D.S."/>
            <person name="Martin F."/>
            <person name="Nordberg H.P."/>
            <person name="Cantor M.N."/>
            <person name="Hua S.X."/>
        </authorList>
    </citation>
    <scope>NUCLEOTIDE SEQUENCE [LARGE SCALE GENOMIC DNA]</scope>
    <source>
        <strain evidence="2 3">MUT 4182</strain>
    </source>
</reference>
<organism evidence="2 3">
    <name type="scientific">Tulasnella calospora MUT 4182</name>
    <dbReference type="NCBI Taxonomy" id="1051891"/>
    <lineage>
        <taxon>Eukaryota</taxon>
        <taxon>Fungi</taxon>
        <taxon>Dikarya</taxon>
        <taxon>Basidiomycota</taxon>
        <taxon>Agaricomycotina</taxon>
        <taxon>Agaricomycetes</taxon>
        <taxon>Cantharellales</taxon>
        <taxon>Tulasnellaceae</taxon>
        <taxon>Tulasnella</taxon>
    </lineage>
</organism>
<dbReference type="OrthoDB" id="2269034at2759"/>
<feature type="domain" description="F-box" evidence="1">
    <location>
        <begin position="1"/>
        <end position="61"/>
    </location>
</feature>
<sequence>MDSLPVELLSRIFVNVLPPELDDARYYYLRKDPTSLQASISCVCKRWNQVAKLTARLWTFIKISNKSRSHSTMKRRLQLSGKLPLNVSMRLSSNTDEDGDRKEAEESFYEMHKLLLEQVARWKTLSVQGTVEVPSELRRWIPSELPNVVSLSLSVLVLAGLSESDMDSREPFISAPRLTFCASDSPVSGLGFTSHGPTDVLATVAKMTFPLTYCPLLREYHAIAIGFNGLFQTPRSSIWRRLVGMLSQKCPLLEVLQVTVDSDYILSSANDSSQGDWPVLPSLTTLSFANKLNSPDICCVLTKLNAPRLGRIEFRYHSATHCSIKDIRFPAENDGRVLFSIVCAASVTQLLSRIPNAADLQVELDADSIIDGDPSFREAETWESRRSPAIIARLRGWWESVQQNIPKVSWVVPSSEGEGSWKRLGGADLSLDDAIAYLDHRMGVWLKR</sequence>
<reference evidence="3" key="2">
    <citation type="submission" date="2015-01" db="EMBL/GenBank/DDBJ databases">
        <title>Evolutionary Origins and Diversification of the Mycorrhizal Mutualists.</title>
        <authorList>
            <consortium name="DOE Joint Genome Institute"/>
            <consortium name="Mycorrhizal Genomics Consortium"/>
            <person name="Kohler A."/>
            <person name="Kuo A."/>
            <person name="Nagy L.G."/>
            <person name="Floudas D."/>
            <person name="Copeland A."/>
            <person name="Barry K.W."/>
            <person name="Cichocki N."/>
            <person name="Veneault-Fourrey C."/>
            <person name="LaButti K."/>
            <person name="Lindquist E.A."/>
            <person name="Lipzen A."/>
            <person name="Lundell T."/>
            <person name="Morin E."/>
            <person name="Murat C."/>
            <person name="Riley R."/>
            <person name="Ohm R."/>
            <person name="Sun H."/>
            <person name="Tunlid A."/>
            <person name="Henrissat B."/>
            <person name="Grigoriev I.V."/>
            <person name="Hibbett D.S."/>
            <person name="Martin F."/>
        </authorList>
    </citation>
    <scope>NUCLEOTIDE SEQUENCE [LARGE SCALE GENOMIC DNA]</scope>
    <source>
        <strain evidence="3">MUT 4182</strain>
    </source>
</reference>
<protein>
    <recommendedName>
        <fullName evidence="1">F-box domain-containing protein</fullName>
    </recommendedName>
</protein>
<dbReference type="AlphaFoldDB" id="A0A0C3L7Q8"/>
<dbReference type="Pfam" id="PF12937">
    <property type="entry name" value="F-box-like"/>
    <property type="match status" value="1"/>
</dbReference>
<gene>
    <name evidence="2" type="ORF">M407DRAFT_21091</name>
</gene>
<dbReference type="EMBL" id="KN822978">
    <property type="protein sequence ID" value="KIO29838.1"/>
    <property type="molecule type" value="Genomic_DNA"/>
</dbReference>
<proteinExistence type="predicted"/>